<sequence length="80" mass="8644">MMLGTALLATFMIAYGRTMRTHFLMHVAIVLGLAAGLAALAAATGAAEFDVVLWGVGLISLLFFMLGRLLGRWLDRGKYE</sequence>
<gene>
    <name evidence="2" type="ORF">TPR58_16140</name>
</gene>
<keyword evidence="1" id="KW-0812">Transmembrane</keyword>
<feature type="transmembrane region" description="Helical" evidence="1">
    <location>
        <begin position="51"/>
        <end position="71"/>
    </location>
</feature>
<keyword evidence="1" id="KW-0472">Membrane</keyword>
<accession>A0ABV0BDI8</accession>
<keyword evidence="1" id="KW-1133">Transmembrane helix</keyword>
<organism evidence="2 3">
    <name type="scientific">Sphingomonas rustica</name>
    <dbReference type="NCBI Taxonomy" id="3103142"/>
    <lineage>
        <taxon>Bacteria</taxon>
        <taxon>Pseudomonadati</taxon>
        <taxon>Pseudomonadota</taxon>
        <taxon>Alphaproteobacteria</taxon>
        <taxon>Sphingomonadales</taxon>
        <taxon>Sphingomonadaceae</taxon>
        <taxon>Sphingomonas</taxon>
    </lineage>
</organism>
<protein>
    <submittedName>
        <fullName evidence="2">Uncharacterized protein</fullName>
    </submittedName>
</protein>
<evidence type="ECO:0000313" key="2">
    <source>
        <dbReference type="EMBL" id="MEN3748706.1"/>
    </source>
</evidence>
<dbReference type="EMBL" id="JBDIZK010000010">
    <property type="protein sequence ID" value="MEN3748706.1"/>
    <property type="molecule type" value="Genomic_DNA"/>
</dbReference>
<name>A0ABV0BDI8_9SPHN</name>
<evidence type="ECO:0000256" key="1">
    <source>
        <dbReference type="SAM" id="Phobius"/>
    </source>
</evidence>
<proteinExistence type="predicted"/>
<reference evidence="2 3" key="1">
    <citation type="submission" date="2024-05" db="EMBL/GenBank/DDBJ databases">
        <title>Sphingomonas sp. HF-S3 16S ribosomal RNA gene Genome sequencing and assembly.</title>
        <authorList>
            <person name="Lee H."/>
        </authorList>
    </citation>
    <scope>NUCLEOTIDE SEQUENCE [LARGE SCALE GENOMIC DNA]</scope>
    <source>
        <strain evidence="2 3">HF-S3</strain>
    </source>
</reference>
<evidence type="ECO:0000313" key="3">
    <source>
        <dbReference type="Proteomes" id="UP001427805"/>
    </source>
</evidence>
<comment type="caution">
    <text evidence="2">The sequence shown here is derived from an EMBL/GenBank/DDBJ whole genome shotgun (WGS) entry which is preliminary data.</text>
</comment>
<dbReference type="Proteomes" id="UP001427805">
    <property type="component" value="Unassembled WGS sequence"/>
</dbReference>
<keyword evidence="3" id="KW-1185">Reference proteome</keyword>